<keyword evidence="2" id="KW-1185">Reference proteome</keyword>
<proteinExistence type="predicted"/>
<organism evidence="1 2">
    <name type="scientific">Cladophialophora carrionii</name>
    <dbReference type="NCBI Taxonomy" id="86049"/>
    <lineage>
        <taxon>Eukaryota</taxon>
        <taxon>Fungi</taxon>
        <taxon>Dikarya</taxon>
        <taxon>Ascomycota</taxon>
        <taxon>Pezizomycotina</taxon>
        <taxon>Eurotiomycetes</taxon>
        <taxon>Chaetothyriomycetidae</taxon>
        <taxon>Chaetothyriales</taxon>
        <taxon>Herpotrichiellaceae</taxon>
        <taxon>Cladophialophora</taxon>
    </lineage>
</organism>
<protein>
    <submittedName>
        <fullName evidence="1">Uncharacterized protein</fullName>
    </submittedName>
</protein>
<dbReference type="VEuPathDB" id="FungiDB:CLCR_09294"/>
<sequence>MHPSNGQYVAGREQQINSQARLVWRIKAPNICVTRESCVHRFKPVRMDDTPRRSLIVDGGIGPYNSGARVCDRVDDVGARVMYRNRRRKGSATREIASAIEKGGRRVGPEQRPHAFAFV</sequence>
<gene>
    <name evidence="1" type="ORF">CLCR_09294</name>
</gene>
<dbReference type="Proteomes" id="UP000094526">
    <property type="component" value="Unassembled WGS sequence"/>
</dbReference>
<evidence type="ECO:0000313" key="2">
    <source>
        <dbReference type="Proteomes" id="UP000094526"/>
    </source>
</evidence>
<dbReference type="EMBL" id="LGRB01000009">
    <property type="protein sequence ID" value="OCT52138.1"/>
    <property type="molecule type" value="Genomic_DNA"/>
</dbReference>
<dbReference type="AlphaFoldDB" id="A0A1C1CUH8"/>
<reference evidence="2" key="1">
    <citation type="submission" date="2015-07" db="EMBL/GenBank/DDBJ databases">
        <authorList>
            <person name="Teixeira M.M."/>
            <person name="Souza R.C."/>
            <person name="Almeida L.G."/>
            <person name="Vicente V.A."/>
            <person name="de Hoog S."/>
            <person name="Bocca A.L."/>
            <person name="de Almeida S.R."/>
            <person name="Vasconcelos A.T."/>
            <person name="Felipe M.S."/>
        </authorList>
    </citation>
    <scope>NUCLEOTIDE SEQUENCE [LARGE SCALE GENOMIC DNA]</scope>
    <source>
        <strain evidence="2">KSF</strain>
    </source>
</reference>
<name>A0A1C1CUH8_9EURO</name>
<evidence type="ECO:0000313" key="1">
    <source>
        <dbReference type="EMBL" id="OCT52138.1"/>
    </source>
</evidence>
<comment type="caution">
    <text evidence="1">The sequence shown here is derived from an EMBL/GenBank/DDBJ whole genome shotgun (WGS) entry which is preliminary data.</text>
</comment>
<accession>A0A1C1CUH8</accession>